<evidence type="ECO:0000313" key="3">
    <source>
        <dbReference type="Proteomes" id="UP000178908"/>
    </source>
</evidence>
<dbReference type="Pfam" id="PF02353">
    <property type="entry name" value="CMAS"/>
    <property type="match status" value="1"/>
</dbReference>
<gene>
    <name evidence="2" type="ORF">A3C61_01285</name>
</gene>
<reference evidence="2 3" key="1">
    <citation type="journal article" date="2016" name="Nat. Commun.">
        <title>Thousands of microbial genomes shed light on interconnected biogeochemical processes in an aquifer system.</title>
        <authorList>
            <person name="Anantharaman K."/>
            <person name="Brown C.T."/>
            <person name="Hug L.A."/>
            <person name="Sharon I."/>
            <person name="Castelle C.J."/>
            <person name="Probst A.J."/>
            <person name="Thomas B.C."/>
            <person name="Singh A."/>
            <person name="Wilkins M.J."/>
            <person name="Karaoz U."/>
            <person name="Brodie E.L."/>
            <person name="Williams K.H."/>
            <person name="Hubbard S.S."/>
            <person name="Banfield J.F."/>
        </authorList>
    </citation>
    <scope>NUCLEOTIDE SEQUENCE [LARGE SCALE GENOMIC DNA]</scope>
</reference>
<dbReference type="InterPro" id="IPR029063">
    <property type="entry name" value="SAM-dependent_MTases_sf"/>
</dbReference>
<dbReference type="AlphaFoldDB" id="A0A1F8F4T7"/>
<evidence type="ECO:0008006" key="4">
    <source>
        <dbReference type="Google" id="ProtNLM"/>
    </source>
</evidence>
<keyword evidence="1" id="KW-1133">Transmembrane helix</keyword>
<organism evidence="2 3">
    <name type="scientific">Candidatus Yanofskybacteria bacterium RIFCSPHIGHO2_02_FULL_39_10</name>
    <dbReference type="NCBI Taxonomy" id="1802674"/>
    <lineage>
        <taxon>Bacteria</taxon>
        <taxon>Candidatus Yanofskyibacteriota</taxon>
    </lineage>
</organism>
<evidence type="ECO:0000256" key="1">
    <source>
        <dbReference type="SAM" id="Phobius"/>
    </source>
</evidence>
<feature type="transmembrane region" description="Helical" evidence="1">
    <location>
        <begin position="232"/>
        <end position="250"/>
    </location>
</feature>
<comment type="caution">
    <text evidence="2">The sequence shown here is derived from an EMBL/GenBank/DDBJ whole genome shotgun (WGS) entry which is preliminary data.</text>
</comment>
<dbReference type="Gene3D" id="3.40.50.150">
    <property type="entry name" value="Vaccinia Virus protein VP39"/>
    <property type="match status" value="1"/>
</dbReference>
<keyword evidence="1" id="KW-0812">Transmembrane</keyword>
<dbReference type="SUPFAM" id="SSF53335">
    <property type="entry name" value="S-adenosyl-L-methionine-dependent methyltransferases"/>
    <property type="match status" value="1"/>
</dbReference>
<sequence length="292" mass="33705">MSKINTEYLYDKGQADYTFFNWFFGCKNYLAMHYGFWEKDTRNLFAAQQNQNEYVNKKLNFQPGESILDAGCGVGGTMVYLASNYNLPIIGINISSEQIKKADKYSKKYNVDGLIKFSKQNFQDTNFPNDSFDKIYTIESGGCYANPVNSFVKEMFRILKPGGQILVVDGFMAKPRKDLDSKNLRRLKKLSDVWGLPETNTYKYWLSEIRTGGFENVIWEDLTSKIKKTSRIMFVLAVVAGPIWLLLYYLRFFNKARYSNLMACLRQYKLFKNGSLAYGSIIATKPNISFRA</sequence>
<keyword evidence="1" id="KW-0472">Membrane</keyword>
<dbReference type="EMBL" id="MGJO01000056">
    <property type="protein sequence ID" value="OGN08142.1"/>
    <property type="molecule type" value="Genomic_DNA"/>
</dbReference>
<accession>A0A1F8F4T7</accession>
<dbReference type="PANTHER" id="PTHR44068:SF11">
    <property type="entry name" value="GERANYL DIPHOSPHATE 2-C-METHYLTRANSFERASE"/>
    <property type="match status" value="1"/>
</dbReference>
<dbReference type="Proteomes" id="UP000178908">
    <property type="component" value="Unassembled WGS sequence"/>
</dbReference>
<dbReference type="PANTHER" id="PTHR44068">
    <property type="entry name" value="ZGC:194242"/>
    <property type="match status" value="1"/>
</dbReference>
<proteinExistence type="predicted"/>
<evidence type="ECO:0000313" key="2">
    <source>
        <dbReference type="EMBL" id="OGN08142.1"/>
    </source>
</evidence>
<protein>
    <recommendedName>
        <fullName evidence="4">Methyltransferase type 11 domain-containing protein</fullName>
    </recommendedName>
</protein>
<dbReference type="InterPro" id="IPR050447">
    <property type="entry name" value="Erg6_SMT_methyltransf"/>
</dbReference>
<dbReference type="CDD" id="cd02440">
    <property type="entry name" value="AdoMet_MTases"/>
    <property type="match status" value="1"/>
</dbReference>
<name>A0A1F8F4T7_9BACT</name>